<gene>
    <name evidence="3" type="ORF">CANTEDRAFT_113016</name>
</gene>
<evidence type="ECO:0000256" key="1">
    <source>
        <dbReference type="SAM" id="Phobius"/>
    </source>
</evidence>
<keyword evidence="1" id="KW-1133">Transmembrane helix</keyword>
<dbReference type="Proteomes" id="UP000000707">
    <property type="component" value="Unassembled WGS sequence"/>
</dbReference>
<accession>G3AZZ4</accession>
<dbReference type="InterPro" id="IPR006976">
    <property type="entry name" value="VanZ-like"/>
</dbReference>
<feature type="transmembrane region" description="Helical" evidence="1">
    <location>
        <begin position="94"/>
        <end position="116"/>
    </location>
</feature>
<keyword evidence="1" id="KW-0472">Membrane</keyword>
<protein>
    <recommendedName>
        <fullName evidence="2">VanZ-like domain-containing protein</fullName>
    </recommendedName>
</protein>
<reference evidence="3 4" key="1">
    <citation type="journal article" date="2011" name="Proc. Natl. Acad. Sci. U.S.A.">
        <title>Comparative genomics of xylose-fermenting fungi for enhanced biofuel production.</title>
        <authorList>
            <person name="Wohlbach D.J."/>
            <person name="Kuo A."/>
            <person name="Sato T.K."/>
            <person name="Potts K.M."/>
            <person name="Salamov A.A."/>
            <person name="LaButti K.M."/>
            <person name="Sun H."/>
            <person name="Clum A."/>
            <person name="Pangilinan J.L."/>
            <person name="Lindquist E.A."/>
            <person name="Lucas S."/>
            <person name="Lapidus A."/>
            <person name="Jin M."/>
            <person name="Gunawan C."/>
            <person name="Balan V."/>
            <person name="Dale B.E."/>
            <person name="Jeffries T.W."/>
            <person name="Zinkel R."/>
            <person name="Barry K.W."/>
            <person name="Grigoriev I.V."/>
            <person name="Gasch A.P."/>
        </authorList>
    </citation>
    <scope>NUCLEOTIDE SEQUENCE [LARGE SCALE GENOMIC DNA]</scope>
    <source>
        <strain evidence="4">ATCC 10573 / BCRC 21748 / CBS 615 / JCM 9827 / NBRC 10315 / NRRL Y-1498 / VKM Y-70</strain>
    </source>
</reference>
<feature type="transmembrane region" description="Helical" evidence="1">
    <location>
        <begin position="63"/>
        <end position="82"/>
    </location>
</feature>
<dbReference type="Pfam" id="PF04892">
    <property type="entry name" value="VanZ"/>
    <property type="match status" value="1"/>
</dbReference>
<dbReference type="NCBIfam" id="NF037970">
    <property type="entry name" value="vanZ_1"/>
    <property type="match status" value="1"/>
</dbReference>
<evidence type="ECO:0000313" key="3">
    <source>
        <dbReference type="EMBL" id="EGV65487.1"/>
    </source>
</evidence>
<dbReference type="PANTHER" id="PTHR28008">
    <property type="entry name" value="DOMAIN PROTEIN, PUTATIVE (AFU_ORTHOLOGUE AFUA_3G10980)-RELATED"/>
    <property type="match status" value="1"/>
</dbReference>
<dbReference type="AlphaFoldDB" id="G3AZZ4"/>
<dbReference type="eggNOG" id="ENOG502S56A">
    <property type="taxonomic scope" value="Eukaryota"/>
</dbReference>
<proteinExistence type="predicted"/>
<evidence type="ECO:0000313" key="4">
    <source>
        <dbReference type="Proteomes" id="UP000000707"/>
    </source>
</evidence>
<dbReference type="PANTHER" id="PTHR28008:SF1">
    <property type="entry name" value="DOMAIN PROTEIN, PUTATIVE (AFU_ORTHOLOGUE AFUA_3G10980)-RELATED"/>
    <property type="match status" value="1"/>
</dbReference>
<dbReference type="GeneID" id="18246784"/>
<sequence>MVSVRIPVAIVFALTLALAAYLGFASIHFEYDKFLHFSVFFVLAIEFYFIIDTHHKSLKTLRLVTCLWCVGSSVVSEIVQSIVNPSRKFDVYDIMANLGGSFLGLVVAASAHAYTVRRARAGRYRKLARSEVENTGRTDGEEFVNIKMQDLEDGTGPSSVQ</sequence>
<evidence type="ECO:0000259" key="2">
    <source>
        <dbReference type="Pfam" id="PF04892"/>
    </source>
</evidence>
<dbReference type="KEGG" id="cten:18246784"/>
<name>G3AZZ4_CANTC</name>
<dbReference type="OrthoDB" id="63581at2759"/>
<dbReference type="RefSeq" id="XP_006685173.1">
    <property type="nucleotide sequence ID" value="XM_006685110.1"/>
</dbReference>
<feature type="domain" description="VanZ-like" evidence="2">
    <location>
        <begin position="26"/>
        <end position="108"/>
    </location>
</feature>
<dbReference type="HOGENOM" id="CLU_096870_1_0_1"/>
<feature type="transmembrane region" description="Helical" evidence="1">
    <location>
        <begin position="35"/>
        <end position="51"/>
    </location>
</feature>
<organism evidence="4">
    <name type="scientific">Candida tenuis (strain ATCC 10573 / BCRC 21748 / CBS 615 / JCM 9827 / NBRC 10315 / NRRL Y-1498 / VKM Y-70)</name>
    <name type="common">Yeast</name>
    <name type="synonym">Yamadazyma tenuis</name>
    <dbReference type="NCBI Taxonomy" id="590646"/>
    <lineage>
        <taxon>Eukaryota</taxon>
        <taxon>Fungi</taxon>
        <taxon>Dikarya</taxon>
        <taxon>Ascomycota</taxon>
        <taxon>Saccharomycotina</taxon>
        <taxon>Pichiomycetes</taxon>
        <taxon>Debaryomycetaceae</taxon>
        <taxon>Yamadazyma</taxon>
    </lineage>
</organism>
<keyword evidence="4" id="KW-1185">Reference proteome</keyword>
<dbReference type="EMBL" id="GL996514">
    <property type="protein sequence ID" value="EGV65487.1"/>
    <property type="molecule type" value="Genomic_DNA"/>
</dbReference>
<keyword evidence="1" id="KW-0812">Transmembrane</keyword>